<dbReference type="PANTHER" id="PTHR34378">
    <property type="entry name" value="GLUTAMATE--CYSTEINE LIGASE, CHLOROPLASTIC"/>
    <property type="match status" value="1"/>
</dbReference>
<organism evidence="7 8">
    <name type="scientific">Spongisporangium articulatum</name>
    <dbReference type="NCBI Taxonomy" id="3362603"/>
    <lineage>
        <taxon>Bacteria</taxon>
        <taxon>Bacillati</taxon>
        <taxon>Actinomycetota</taxon>
        <taxon>Actinomycetes</taxon>
        <taxon>Kineosporiales</taxon>
        <taxon>Kineosporiaceae</taxon>
        <taxon>Spongisporangium</taxon>
    </lineage>
</organism>
<accession>A0ABW8AJM4</accession>
<name>A0ABW8AJM4_9ACTN</name>
<evidence type="ECO:0000256" key="4">
    <source>
        <dbReference type="ARBA" id="ARBA00048819"/>
    </source>
</evidence>
<dbReference type="RefSeq" id="WP_398276456.1">
    <property type="nucleotide sequence ID" value="NZ_JBITLV010000001.1"/>
</dbReference>
<comment type="pathway">
    <text evidence="5">Amino-acid biosynthesis; ergothioneine biosynthesis.</text>
</comment>
<evidence type="ECO:0000313" key="7">
    <source>
        <dbReference type="EMBL" id="MFI7586574.1"/>
    </source>
</evidence>
<feature type="region of interest" description="Disordered" evidence="6">
    <location>
        <begin position="1"/>
        <end position="21"/>
    </location>
</feature>
<keyword evidence="8" id="KW-1185">Reference proteome</keyword>
<dbReference type="SUPFAM" id="SSF55931">
    <property type="entry name" value="Glutamine synthetase/guanido kinase"/>
    <property type="match status" value="1"/>
</dbReference>
<reference evidence="7 8" key="1">
    <citation type="submission" date="2024-10" db="EMBL/GenBank/DDBJ databases">
        <title>The Natural Products Discovery Center: Release of the First 8490 Sequenced Strains for Exploring Actinobacteria Biosynthetic Diversity.</title>
        <authorList>
            <person name="Kalkreuter E."/>
            <person name="Kautsar S.A."/>
            <person name="Yang D."/>
            <person name="Bader C.D."/>
            <person name="Teijaro C.N."/>
            <person name="Fluegel L."/>
            <person name="Davis C.M."/>
            <person name="Simpson J.R."/>
            <person name="Lauterbach L."/>
            <person name="Steele A.D."/>
            <person name="Gui C."/>
            <person name="Meng S."/>
            <person name="Li G."/>
            <person name="Viehrig K."/>
            <person name="Ye F."/>
            <person name="Su P."/>
            <person name="Kiefer A.F."/>
            <person name="Nichols A."/>
            <person name="Cepeda A.J."/>
            <person name="Yan W."/>
            <person name="Fan B."/>
            <person name="Jiang Y."/>
            <person name="Adhikari A."/>
            <person name="Zheng C.-J."/>
            <person name="Schuster L."/>
            <person name="Cowan T.M."/>
            <person name="Smanski M.J."/>
            <person name="Chevrette M.G."/>
            <person name="De Carvalho L.P.S."/>
            <person name="Shen B."/>
        </authorList>
    </citation>
    <scope>NUCLEOTIDE SEQUENCE [LARGE SCALE GENOMIC DNA]</scope>
    <source>
        <strain evidence="7 8">NPDC049639</strain>
    </source>
</reference>
<keyword evidence="2 5" id="KW-0547">Nucleotide-binding</keyword>
<comment type="catalytic activity">
    <reaction evidence="4 5">
        <text>L-cysteine + L-glutamate + ATP = gamma-L-glutamyl-L-cysteine + ADP + phosphate + H(+)</text>
        <dbReference type="Rhea" id="RHEA:13285"/>
        <dbReference type="ChEBI" id="CHEBI:15378"/>
        <dbReference type="ChEBI" id="CHEBI:29985"/>
        <dbReference type="ChEBI" id="CHEBI:30616"/>
        <dbReference type="ChEBI" id="CHEBI:35235"/>
        <dbReference type="ChEBI" id="CHEBI:43474"/>
        <dbReference type="ChEBI" id="CHEBI:58173"/>
        <dbReference type="ChEBI" id="CHEBI:456216"/>
        <dbReference type="EC" id="6.3.2.2"/>
    </reaction>
</comment>
<dbReference type="InterPro" id="IPR035434">
    <property type="entry name" value="GCL_bact_plant"/>
</dbReference>
<dbReference type="PANTHER" id="PTHR34378:SF1">
    <property type="entry name" value="GLUTAMATE--CYSTEINE LIGASE, CHLOROPLASTIC"/>
    <property type="match status" value="1"/>
</dbReference>
<dbReference type="Proteomes" id="UP001612915">
    <property type="component" value="Unassembled WGS sequence"/>
</dbReference>
<evidence type="ECO:0000256" key="2">
    <source>
        <dbReference type="ARBA" id="ARBA00022741"/>
    </source>
</evidence>
<proteinExistence type="inferred from homology"/>
<gene>
    <name evidence="5" type="primary">egtA</name>
    <name evidence="7" type="ORF">ACIB24_05815</name>
</gene>
<evidence type="ECO:0000256" key="6">
    <source>
        <dbReference type="SAM" id="MobiDB-lite"/>
    </source>
</evidence>
<comment type="function">
    <text evidence="5">Catalyzes the synthesis of gamma-glutamylcysteine (gamma-GC). This compound is used as substrate for the biosynthesis of the low-molecular thiol compound ergothioneine.</text>
</comment>
<comment type="caution">
    <text evidence="7">The sequence shown here is derived from an EMBL/GenBank/DDBJ whole genome shotgun (WGS) entry which is preliminary data.</text>
</comment>
<evidence type="ECO:0000256" key="5">
    <source>
        <dbReference type="HAMAP-Rule" id="MF_02034"/>
    </source>
</evidence>
<dbReference type="InterPro" id="IPR014746">
    <property type="entry name" value="Gln_synth/guanido_kin_cat_dom"/>
</dbReference>
<sequence>MIMTIHEVSAPPRSDGSALTEASAEEWLRTTLFRPGPRRRAGVELEYVVHTRPGPPRHPHPDELRPARSEAEAQFSFNRFTVEPGGQVELSNTTPAPDIATAIERTAHDLAVLREALARHGLRAVGRGTDPLPSPPRVLIEPRYAAMERYLDRWGPAGRVMMRRTASVQVNVEAATHGRSDTAERWALLHAVGPALAAAFDTSGGERQRTWLALDPARCRPPHLRRGESPPSAYARWALDAPLMVVRRPGPDWSAPPAVSFRTWVRGGVPSLPQPTLDDLAYHLTTLFPPVRARGHLEVRYLDAQPARWWRVPAAVVPALLDDDRAAAATGAAGERVASLEDPWTRAATVGLADPVLCAAARGLLEAAAESLDRAGHRDLAALTADYLSCRPVDPTPQEAEPC</sequence>
<keyword evidence="1 5" id="KW-0436">Ligase</keyword>
<comment type="similarity">
    <text evidence="5">Belongs to the glutamate--cysteine ligase type 2 family. EgtA subfamily.</text>
</comment>
<dbReference type="EMBL" id="JBITLV010000001">
    <property type="protein sequence ID" value="MFI7586574.1"/>
    <property type="molecule type" value="Genomic_DNA"/>
</dbReference>
<dbReference type="InterPro" id="IPR006336">
    <property type="entry name" value="GCS2"/>
</dbReference>
<evidence type="ECO:0000256" key="1">
    <source>
        <dbReference type="ARBA" id="ARBA00022598"/>
    </source>
</evidence>
<evidence type="ECO:0000313" key="8">
    <source>
        <dbReference type="Proteomes" id="UP001612915"/>
    </source>
</evidence>
<keyword evidence="3 5" id="KW-0067">ATP-binding</keyword>
<dbReference type="HAMAP" id="MF_02034">
    <property type="entry name" value="EgtA"/>
    <property type="match status" value="1"/>
</dbReference>
<dbReference type="InterPro" id="IPR017809">
    <property type="entry name" value="EgtA_Actinobacteria"/>
</dbReference>
<dbReference type="EC" id="6.3.2.2" evidence="5"/>
<evidence type="ECO:0000256" key="3">
    <source>
        <dbReference type="ARBA" id="ARBA00022840"/>
    </source>
</evidence>
<dbReference type="Gene3D" id="3.30.590.20">
    <property type="match status" value="1"/>
</dbReference>
<protein>
    <recommendedName>
        <fullName evidence="5">Glutamate--cysteine ligase EgtA</fullName>
        <ecNumber evidence="5">6.3.2.2</ecNumber>
    </recommendedName>
    <alternativeName>
        <fullName evidence="5">Gamma-glutamylcysteine synthase</fullName>
        <shortName evidence="5">GCS</shortName>
        <shortName evidence="5">Gamma-ECS</shortName>
    </alternativeName>
</protein>
<dbReference type="GO" id="GO:0016874">
    <property type="term" value="F:ligase activity"/>
    <property type="evidence" value="ECO:0007669"/>
    <property type="project" value="UniProtKB-KW"/>
</dbReference>
<dbReference type="Pfam" id="PF04107">
    <property type="entry name" value="GCS2"/>
    <property type="match status" value="1"/>
</dbReference>